<evidence type="ECO:0000256" key="5">
    <source>
        <dbReference type="ARBA" id="ARBA00022741"/>
    </source>
</evidence>
<feature type="binding site" evidence="15">
    <location>
        <position position="336"/>
    </location>
    <ligand>
        <name>Mg(2+)</name>
        <dbReference type="ChEBI" id="CHEBI:18420"/>
        <label>2</label>
    </ligand>
</feature>
<feature type="active site" evidence="13">
    <location>
        <position position="207"/>
    </location>
</feature>
<evidence type="ECO:0000256" key="14">
    <source>
        <dbReference type="PIRSR" id="PIRSR039102-2"/>
    </source>
</evidence>
<dbReference type="eggNOG" id="COG1181">
    <property type="taxonomic scope" value="Bacteria"/>
</dbReference>
<dbReference type="GO" id="GO:0008360">
    <property type="term" value="P:regulation of cell shape"/>
    <property type="evidence" value="ECO:0007669"/>
    <property type="project" value="UniProtKB-KW"/>
</dbReference>
<evidence type="ECO:0000256" key="10">
    <source>
        <dbReference type="ARBA" id="ARBA00023211"/>
    </source>
</evidence>
<evidence type="ECO:0000313" key="19">
    <source>
        <dbReference type="Proteomes" id="UP000008221"/>
    </source>
</evidence>
<dbReference type="PROSITE" id="PS00844">
    <property type="entry name" value="DALA_DALA_LIGASE_2"/>
    <property type="match status" value="1"/>
</dbReference>
<dbReference type="PANTHER" id="PTHR23132:SF25">
    <property type="entry name" value="D-ALANINE--D-ALANINE LIGASE A"/>
    <property type="match status" value="1"/>
</dbReference>
<dbReference type="Gene3D" id="3.40.50.20">
    <property type="match status" value="1"/>
</dbReference>
<keyword evidence="3 12" id="KW-0436">Ligase</keyword>
<dbReference type="GO" id="GO:0008716">
    <property type="term" value="F:D-alanine-D-alanine ligase activity"/>
    <property type="evidence" value="ECO:0007669"/>
    <property type="project" value="UniProtKB-UniRule"/>
</dbReference>
<evidence type="ECO:0000256" key="13">
    <source>
        <dbReference type="PIRSR" id="PIRSR039102-1"/>
    </source>
</evidence>
<dbReference type="SUPFAM" id="SSF52440">
    <property type="entry name" value="PreATP-grasp domain"/>
    <property type="match status" value="1"/>
</dbReference>
<accession>A0LV98</accession>
<keyword evidence="11 12" id="KW-0961">Cell wall biogenesis/degradation</keyword>
<evidence type="ECO:0000256" key="2">
    <source>
        <dbReference type="ARBA" id="ARBA00010871"/>
    </source>
</evidence>
<evidence type="ECO:0000256" key="6">
    <source>
        <dbReference type="ARBA" id="ARBA00022840"/>
    </source>
</evidence>
<dbReference type="FunCoup" id="A0LV98">
    <property type="interactions" value="36"/>
</dbReference>
<keyword evidence="6 16" id="KW-0067">ATP-binding</keyword>
<organism evidence="18 19">
    <name type="scientific">Acidothermus cellulolyticus (strain ATCC 43068 / DSM 8971 / 11B)</name>
    <dbReference type="NCBI Taxonomy" id="351607"/>
    <lineage>
        <taxon>Bacteria</taxon>
        <taxon>Bacillati</taxon>
        <taxon>Actinomycetota</taxon>
        <taxon>Actinomycetes</taxon>
        <taxon>Acidothermales</taxon>
        <taxon>Acidothermaceae</taxon>
        <taxon>Acidothermus</taxon>
    </lineage>
</organism>
<dbReference type="RefSeq" id="WP_011720421.1">
    <property type="nucleotide sequence ID" value="NC_008578.1"/>
</dbReference>
<dbReference type="NCBIfam" id="NF002528">
    <property type="entry name" value="PRK01966.1-4"/>
    <property type="match status" value="1"/>
</dbReference>
<comment type="function">
    <text evidence="12">Cell wall formation.</text>
</comment>
<dbReference type="NCBIfam" id="TIGR01205">
    <property type="entry name" value="D_ala_D_alaTIGR"/>
    <property type="match status" value="1"/>
</dbReference>
<keyword evidence="9 12" id="KW-0573">Peptidoglycan synthesis</keyword>
<dbReference type="InterPro" id="IPR011095">
    <property type="entry name" value="Dala_Dala_lig_C"/>
</dbReference>
<dbReference type="SUPFAM" id="SSF56059">
    <property type="entry name" value="Glutathione synthetase ATP-binding domain-like"/>
    <property type="match status" value="1"/>
</dbReference>
<dbReference type="PIRSF" id="PIRSF039102">
    <property type="entry name" value="Ddl/VanB"/>
    <property type="match status" value="1"/>
</dbReference>
<comment type="catalytic activity">
    <reaction evidence="12">
        <text>2 D-alanine + ATP = D-alanyl-D-alanine + ADP + phosphate + H(+)</text>
        <dbReference type="Rhea" id="RHEA:11224"/>
        <dbReference type="ChEBI" id="CHEBI:15378"/>
        <dbReference type="ChEBI" id="CHEBI:30616"/>
        <dbReference type="ChEBI" id="CHEBI:43474"/>
        <dbReference type="ChEBI" id="CHEBI:57416"/>
        <dbReference type="ChEBI" id="CHEBI:57822"/>
        <dbReference type="ChEBI" id="CHEBI:456216"/>
        <dbReference type="EC" id="6.3.2.4"/>
    </reaction>
</comment>
<feature type="active site" evidence="13">
    <location>
        <position position="27"/>
    </location>
</feature>
<evidence type="ECO:0000256" key="8">
    <source>
        <dbReference type="ARBA" id="ARBA00022960"/>
    </source>
</evidence>
<evidence type="ECO:0000256" key="9">
    <source>
        <dbReference type="ARBA" id="ARBA00022984"/>
    </source>
</evidence>
<dbReference type="GO" id="GO:0005829">
    <property type="term" value="C:cytosol"/>
    <property type="evidence" value="ECO:0007669"/>
    <property type="project" value="TreeGrafter"/>
</dbReference>
<proteinExistence type="inferred from homology"/>
<feature type="binding site" evidence="14">
    <location>
        <begin position="333"/>
        <end position="334"/>
    </location>
    <ligand>
        <name>ATP</name>
        <dbReference type="ChEBI" id="CHEBI:30616"/>
    </ligand>
</feature>
<feature type="binding site" evidence="14">
    <location>
        <begin position="237"/>
        <end position="244"/>
    </location>
    <ligand>
        <name>ATP</name>
        <dbReference type="ChEBI" id="CHEBI:30616"/>
    </ligand>
</feature>
<keyword evidence="10 15" id="KW-0464">Manganese</keyword>
<dbReference type="InterPro" id="IPR011761">
    <property type="entry name" value="ATP-grasp"/>
</dbReference>
<dbReference type="HAMAP" id="MF_00047">
    <property type="entry name" value="Dala_Dala_lig"/>
    <property type="match status" value="1"/>
</dbReference>
<reference evidence="18 19" key="1">
    <citation type="journal article" date="2009" name="Genome Res.">
        <title>Complete genome of the cellulolytic thermophile Acidothermus cellulolyticus 11B provides insights into its ecophysiological and evolutionary adaptations.</title>
        <authorList>
            <person name="Barabote R.D."/>
            <person name="Xie G."/>
            <person name="Leu D.H."/>
            <person name="Normand P."/>
            <person name="Necsulea A."/>
            <person name="Daubin V."/>
            <person name="Medigue C."/>
            <person name="Adney W.S."/>
            <person name="Xu X.C."/>
            <person name="Lapidus A."/>
            <person name="Parales R.E."/>
            <person name="Detter C."/>
            <person name="Pujic P."/>
            <person name="Bruce D."/>
            <person name="Lavire C."/>
            <person name="Challacombe J.F."/>
            <person name="Brettin T.S."/>
            <person name="Berry A.M."/>
        </authorList>
    </citation>
    <scope>NUCLEOTIDE SEQUENCE [LARGE SCALE GENOMIC DNA]</scope>
    <source>
        <strain evidence="19">ATCC 43068 / DSM 8971 / 11B</strain>
    </source>
</reference>
<name>A0LV98_ACIC1</name>
<dbReference type="GO" id="GO:0071555">
    <property type="term" value="P:cell wall organization"/>
    <property type="evidence" value="ECO:0007669"/>
    <property type="project" value="UniProtKB-KW"/>
</dbReference>
<evidence type="ECO:0000259" key="17">
    <source>
        <dbReference type="PROSITE" id="PS50975"/>
    </source>
</evidence>
<protein>
    <recommendedName>
        <fullName evidence="12">D-alanine--D-alanine ligase</fullName>
        <ecNumber evidence="12">6.3.2.4</ecNumber>
    </recommendedName>
    <alternativeName>
        <fullName evidence="12">D-Ala-D-Ala ligase</fullName>
    </alternativeName>
    <alternativeName>
        <fullName evidence="12">D-alanylalanine synthetase</fullName>
    </alternativeName>
</protein>
<comment type="similarity">
    <text evidence="2 12">Belongs to the D-alanine--D-alanine ligase family.</text>
</comment>
<evidence type="ECO:0000256" key="7">
    <source>
        <dbReference type="ARBA" id="ARBA00022842"/>
    </source>
</evidence>
<dbReference type="STRING" id="351607.Acel_1586"/>
<dbReference type="EMBL" id="CP000481">
    <property type="protein sequence ID" value="ABK53358.1"/>
    <property type="molecule type" value="Genomic_DNA"/>
</dbReference>
<dbReference type="GO" id="GO:0046872">
    <property type="term" value="F:metal ion binding"/>
    <property type="evidence" value="ECO:0007669"/>
    <property type="project" value="UniProtKB-KW"/>
</dbReference>
<dbReference type="AlphaFoldDB" id="A0LV98"/>
<dbReference type="Gene3D" id="3.30.470.20">
    <property type="entry name" value="ATP-grasp fold, B domain"/>
    <property type="match status" value="1"/>
</dbReference>
<dbReference type="PROSITE" id="PS50975">
    <property type="entry name" value="ATP_GRASP"/>
    <property type="match status" value="1"/>
</dbReference>
<feature type="binding site" evidence="15">
    <location>
        <position position="334"/>
    </location>
    <ligand>
        <name>Mg(2+)</name>
        <dbReference type="ChEBI" id="CHEBI:18420"/>
        <label>1</label>
    </ligand>
</feature>
<dbReference type="InterPro" id="IPR016185">
    <property type="entry name" value="PreATP-grasp_dom_sf"/>
</dbReference>
<dbReference type="HOGENOM" id="CLU_039268_0_1_11"/>
<dbReference type="PROSITE" id="PS00843">
    <property type="entry name" value="DALA_DALA_LIGASE_1"/>
    <property type="match status" value="1"/>
</dbReference>
<feature type="binding site" evidence="14">
    <location>
        <begin position="199"/>
        <end position="201"/>
    </location>
    <ligand>
        <name>ATP</name>
        <dbReference type="ChEBI" id="CHEBI:30616"/>
    </ligand>
</feature>
<dbReference type="InterPro" id="IPR005905">
    <property type="entry name" value="D_ala_D_ala"/>
</dbReference>
<evidence type="ECO:0000256" key="4">
    <source>
        <dbReference type="ARBA" id="ARBA00022723"/>
    </source>
</evidence>
<feature type="binding site" evidence="14">
    <location>
        <begin position="207"/>
        <end position="208"/>
    </location>
    <ligand>
        <name>ATP</name>
        <dbReference type="ChEBI" id="CHEBI:30616"/>
    </ligand>
</feature>
<keyword evidence="7 15" id="KW-0460">Magnesium</keyword>
<dbReference type="GO" id="GO:0005524">
    <property type="term" value="F:ATP binding"/>
    <property type="evidence" value="ECO:0007669"/>
    <property type="project" value="UniProtKB-UniRule"/>
</dbReference>
<comment type="pathway">
    <text evidence="12">Cell wall biogenesis; peptidoglycan biosynthesis.</text>
</comment>
<keyword evidence="8 12" id="KW-0133">Cell shape</keyword>
<evidence type="ECO:0000256" key="11">
    <source>
        <dbReference type="ARBA" id="ARBA00023316"/>
    </source>
</evidence>
<dbReference type="KEGG" id="ace:Acel_1586"/>
<dbReference type="Proteomes" id="UP000008221">
    <property type="component" value="Chromosome"/>
</dbReference>
<dbReference type="NCBIfam" id="NF002378">
    <property type="entry name" value="PRK01372.1"/>
    <property type="match status" value="1"/>
</dbReference>
<comment type="cofactor">
    <cofactor evidence="15">
        <name>Mg(2+)</name>
        <dbReference type="ChEBI" id="CHEBI:18420"/>
    </cofactor>
    <cofactor evidence="15">
        <name>Mn(2+)</name>
        <dbReference type="ChEBI" id="CHEBI:29035"/>
    </cofactor>
    <text evidence="15">Binds 2 magnesium or manganese ions per subunit.</text>
</comment>
<dbReference type="InterPro" id="IPR011127">
    <property type="entry name" value="Dala_Dala_lig_N"/>
</dbReference>
<feature type="domain" description="ATP-grasp" evidence="17">
    <location>
        <begin position="159"/>
        <end position="367"/>
    </location>
</feature>
<dbReference type="EC" id="6.3.2.4" evidence="12"/>
<feature type="binding site" evidence="14">
    <location>
        <position position="155"/>
    </location>
    <ligand>
        <name>ATP</name>
        <dbReference type="ChEBI" id="CHEBI:30616"/>
    </ligand>
</feature>
<keyword evidence="12" id="KW-0963">Cytoplasm</keyword>
<sequence>MTLDTPQAGAASDRPRVAVVFGGRSTEHAISCLTAGGVMTALTAAGYDVCAIGITRDGRWVLPPADPAPLTAKDGRLPEVDASHPPVVVVPDPADPGLFVRDVSGRLRSLGRIDVAFPVLHGPFGEDGTIQGLFEMAGIPYVGSGVFASAAAMDKQFMKVLFVGAGLPDVPHVVVTPDEWRTDPAAVRESVASLGFPVFVKPARGGSSVAVTKVHKPADVDEAIERAREVDPKVLVERAIDGREIEVGVLDDVHGGAPKVSVPAEILVRGREFYDFEAKYLDQGTVITIPASLPPAVLQTVNRYAVIAYRALGCEGLARVDFFVTATGEVFVNELNTMPGFTPTSVFPRVWQATGLEYPALVDYLVQLALRRRPGLR</sequence>
<evidence type="ECO:0000256" key="12">
    <source>
        <dbReference type="HAMAP-Rule" id="MF_00047"/>
    </source>
</evidence>
<comment type="subcellular location">
    <subcellularLocation>
        <location evidence="12">Cytoplasm</location>
    </subcellularLocation>
</comment>
<dbReference type="Gene3D" id="3.30.1490.20">
    <property type="entry name" value="ATP-grasp fold, A domain"/>
    <property type="match status" value="1"/>
</dbReference>
<gene>
    <name evidence="12" type="primary">ddl</name>
    <name evidence="18" type="ordered locus">Acel_1586</name>
</gene>
<feature type="binding site" evidence="15">
    <location>
        <position position="334"/>
    </location>
    <ligand>
        <name>Mg(2+)</name>
        <dbReference type="ChEBI" id="CHEBI:18420"/>
        <label>2</label>
    </ligand>
</feature>
<dbReference type="InParanoid" id="A0LV98"/>
<dbReference type="InterPro" id="IPR013815">
    <property type="entry name" value="ATP_grasp_subdomain_1"/>
</dbReference>
<keyword evidence="4 15" id="KW-0479">Metal-binding</keyword>
<feature type="active site" evidence="13">
    <location>
        <position position="345"/>
    </location>
</feature>
<dbReference type="Pfam" id="PF07478">
    <property type="entry name" value="Dala_Dala_lig_C"/>
    <property type="match status" value="1"/>
</dbReference>
<evidence type="ECO:0000256" key="1">
    <source>
        <dbReference type="ARBA" id="ARBA00001936"/>
    </source>
</evidence>
<evidence type="ECO:0000256" key="15">
    <source>
        <dbReference type="PIRSR" id="PIRSR039102-3"/>
    </source>
</evidence>
<keyword evidence="5 14" id="KW-0547">Nucleotide-binding</keyword>
<feature type="binding site" evidence="15">
    <location>
        <position position="321"/>
    </location>
    <ligand>
        <name>Mg(2+)</name>
        <dbReference type="ChEBI" id="CHEBI:18420"/>
        <label>1</label>
    </ligand>
</feature>
<dbReference type="OrthoDB" id="9813261at2"/>
<evidence type="ECO:0000256" key="16">
    <source>
        <dbReference type="PROSITE-ProRule" id="PRU00409"/>
    </source>
</evidence>
<dbReference type="FunFam" id="3.30.470.20:FF:000008">
    <property type="entry name" value="D-alanine--D-alanine ligase"/>
    <property type="match status" value="1"/>
</dbReference>
<evidence type="ECO:0000256" key="3">
    <source>
        <dbReference type="ARBA" id="ARBA00022598"/>
    </source>
</evidence>
<keyword evidence="19" id="KW-1185">Reference proteome</keyword>
<evidence type="ECO:0000313" key="18">
    <source>
        <dbReference type="EMBL" id="ABK53358.1"/>
    </source>
</evidence>
<dbReference type="UniPathway" id="UPA00219"/>
<dbReference type="PANTHER" id="PTHR23132">
    <property type="entry name" value="D-ALANINE--D-ALANINE LIGASE"/>
    <property type="match status" value="1"/>
</dbReference>
<comment type="cofactor">
    <cofactor evidence="1">
        <name>Mn(2+)</name>
        <dbReference type="ChEBI" id="CHEBI:29035"/>
    </cofactor>
</comment>
<dbReference type="Pfam" id="PF01820">
    <property type="entry name" value="Dala_Dala_lig_N"/>
    <property type="match status" value="1"/>
</dbReference>
<dbReference type="GO" id="GO:0009252">
    <property type="term" value="P:peptidoglycan biosynthetic process"/>
    <property type="evidence" value="ECO:0007669"/>
    <property type="project" value="UniProtKB-UniRule"/>
</dbReference>
<dbReference type="InterPro" id="IPR000291">
    <property type="entry name" value="D-Ala_lig_Van_CS"/>
</dbReference>